<dbReference type="OrthoDB" id="3224221at2759"/>
<organism evidence="2">
    <name type="scientific">Melampsora larici-populina (strain 98AG31 / pathotype 3-4-7)</name>
    <name type="common">Poplar leaf rust fungus</name>
    <dbReference type="NCBI Taxonomy" id="747676"/>
    <lineage>
        <taxon>Eukaryota</taxon>
        <taxon>Fungi</taxon>
        <taxon>Dikarya</taxon>
        <taxon>Basidiomycota</taxon>
        <taxon>Pucciniomycotina</taxon>
        <taxon>Pucciniomycetes</taxon>
        <taxon>Pucciniales</taxon>
        <taxon>Melampsoraceae</taxon>
        <taxon>Melampsora</taxon>
    </lineage>
</organism>
<dbReference type="Proteomes" id="UP000001072">
    <property type="component" value="Unassembled WGS sequence"/>
</dbReference>
<accession>F4SA92</accession>
<evidence type="ECO:0000313" key="2">
    <source>
        <dbReference type="Proteomes" id="UP000001072"/>
    </source>
</evidence>
<dbReference type="RefSeq" id="XP_007418279.1">
    <property type="nucleotide sequence ID" value="XM_007418217.1"/>
</dbReference>
<protein>
    <submittedName>
        <fullName evidence="1">Uncharacterized protein</fullName>
    </submittedName>
</protein>
<dbReference type="VEuPathDB" id="FungiDB:MELLADRAFT_69315"/>
<dbReference type="InParanoid" id="F4SA92"/>
<proteinExistence type="predicted"/>
<name>F4SA92_MELLP</name>
<dbReference type="HOGENOM" id="CLU_058865_1_0_1"/>
<dbReference type="EMBL" id="GL883176">
    <property type="protein sequence ID" value="EGF98444.1"/>
    <property type="molecule type" value="Genomic_DNA"/>
</dbReference>
<dbReference type="KEGG" id="mlr:MELLADRAFT_69315"/>
<evidence type="ECO:0000313" key="1">
    <source>
        <dbReference type="EMBL" id="EGF98444.1"/>
    </source>
</evidence>
<reference evidence="2" key="1">
    <citation type="journal article" date="2011" name="Proc. Natl. Acad. Sci. U.S.A.">
        <title>Obligate biotrophy features unraveled by the genomic analysis of rust fungi.</title>
        <authorList>
            <person name="Duplessis S."/>
            <person name="Cuomo C.A."/>
            <person name="Lin Y.-C."/>
            <person name="Aerts A."/>
            <person name="Tisserant E."/>
            <person name="Veneault-Fourrey C."/>
            <person name="Joly D.L."/>
            <person name="Hacquard S."/>
            <person name="Amselem J."/>
            <person name="Cantarel B.L."/>
            <person name="Chiu R."/>
            <person name="Coutinho P.M."/>
            <person name="Feau N."/>
            <person name="Field M."/>
            <person name="Frey P."/>
            <person name="Gelhaye E."/>
            <person name="Goldberg J."/>
            <person name="Grabherr M.G."/>
            <person name="Kodira C.D."/>
            <person name="Kohler A."/>
            <person name="Kuees U."/>
            <person name="Lindquist E.A."/>
            <person name="Lucas S.M."/>
            <person name="Mago R."/>
            <person name="Mauceli E."/>
            <person name="Morin E."/>
            <person name="Murat C."/>
            <person name="Pangilinan J.L."/>
            <person name="Park R."/>
            <person name="Pearson M."/>
            <person name="Quesneville H."/>
            <person name="Rouhier N."/>
            <person name="Sakthikumar S."/>
            <person name="Salamov A.A."/>
            <person name="Schmutz J."/>
            <person name="Selles B."/>
            <person name="Shapiro H."/>
            <person name="Tanguay P."/>
            <person name="Tuskan G.A."/>
            <person name="Henrissat B."/>
            <person name="Van de Peer Y."/>
            <person name="Rouze P."/>
            <person name="Ellis J.G."/>
            <person name="Dodds P.N."/>
            <person name="Schein J.E."/>
            <person name="Zhong S."/>
            <person name="Hamelin R.C."/>
            <person name="Grigoriev I.V."/>
            <person name="Szabo L.J."/>
            <person name="Martin F."/>
        </authorList>
    </citation>
    <scope>NUCLEOTIDE SEQUENCE [LARGE SCALE GENOMIC DNA]</scope>
    <source>
        <strain evidence="2">98AG31 / pathotype 3-4-7</strain>
    </source>
</reference>
<gene>
    <name evidence="1" type="ORF">MELLADRAFT_69315</name>
</gene>
<dbReference type="AlphaFoldDB" id="F4SA92"/>
<keyword evidence="2" id="KW-1185">Reference proteome</keyword>
<dbReference type="GeneID" id="18931212"/>
<sequence>MAPRNSHYWKRGAPAKSIKALNSSVSDSLPKSNAAISTCIATFTRNLLCYNPVTKSYPLKPTSQELDQLQIVDQQKIFDDQGVFMADMIETGSVNLDRSIAVFAADLKTYGIYRPTFDWTAPDHSQWNRTMATFISKHWLYSYKQGLFNPKPVNPTHCTQANCMGLILRWVRGRTEEIRTGGRSHKKVLNKEKARKKRMMIRYPIHQLFQYRRESLCRLLGTDDSDDCKLMPDPDCCSETDWQPEDIQYKSIGLKWRSRQYTHILHQLDRLSFKYKESVSSTLLARRRFDQCRVEASEVNQQAPVCCGLPENCYEQVFLANLTPEARAALRIKPASNLLNELPSQIIISLQ</sequence>